<feature type="transmembrane region" description="Helical" evidence="1">
    <location>
        <begin position="110"/>
        <end position="128"/>
    </location>
</feature>
<proteinExistence type="predicted"/>
<evidence type="ECO:0000313" key="3">
    <source>
        <dbReference type="Proteomes" id="UP000654370"/>
    </source>
</evidence>
<feature type="transmembrane region" description="Helical" evidence="1">
    <location>
        <begin position="68"/>
        <end position="90"/>
    </location>
</feature>
<evidence type="ECO:0000313" key="2">
    <source>
        <dbReference type="EMBL" id="KAG2172417.1"/>
    </source>
</evidence>
<protein>
    <submittedName>
        <fullName evidence="2">Uncharacterized protein</fullName>
    </submittedName>
</protein>
<gene>
    <name evidence="2" type="ORF">INT43_004959</name>
</gene>
<reference evidence="2" key="1">
    <citation type="submission" date="2020-12" db="EMBL/GenBank/DDBJ databases">
        <title>Metabolic potential, ecology and presence of endohyphal bacteria is reflected in genomic diversity of Mucoromycotina.</title>
        <authorList>
            <person name="Muszewska A."/>
            <person name="Okrasinska A."/>
            <person name="Steczkiewicz K."/>
            <person name="Drgas O."/>
            <person name="Orlowska M."/>
            <person name="Perlinska-Lenart U."/>
            <person name="Aleksandrzak-Piekarczyk T."/>
            <person name="Szatraj K."/>
            <person name="Zielenkiewicz U."/>
            <person name="Pilsyk S."/>
            <person name="Malc E."/>
            <person name="Mieczkowski P."/>
            <person name="Kruszewska J.S."/>
            <person name="Biernat P."/>
            <person name="Pawlowska J."/>
        </authorList>
    </citation>
    <scope>NUCLEOTIDE SEQUENCE</scope>
    <source>
        <strain evidence="2">WA0000067209</strain>
    </source>
</reference>
<feature type="transmembrane region" description="Helical" evidence="1">
    <location>
        <begin position="12"/>
        <end position="36"/>
    </location>
</feature>
<comment type="caution">
    <text evidence="2">The sequence shown here is derived from an EMBL/GenBank/DDBJ whole genome shotgun (WGS) entry which is preliminary data.</text>
</comment>
<keyword evidence="1" id="KW-1133">Transmembrane helix</keyword>
<keyword evidence="1" id="KW-0812">Transmembrane</keyword>
<evidence type="ECO:0000256" key="1">
    <source>
        <dbReference type="SAM" id="Phobius"/>
    </source>
</evidence>
<keyword evidence="1" id="KW-0472">Membrane</keyword>
<organism evidence="2 3">
    <name type="scientific">Mortierella isabellina</name>
    <name type="common">Filamentous fungus</name>
    <name type="synonym">Umbelopsis isabellina</name>
    <dbReference type="NCBI Taxonomy" id="91625"/>
    <lineage>
        <taxon>Eukaryota</taxon>
        <taxon>Fungi</taxon>
        <taxon>Fungi incertae sedis</taxon>
        <taxon>Mucoromycota</taxon>
        <taxon>Mucoromycotina</taxon>
        <taxon>Umbelopsidomycetes</taxon>
        <taxon>Umbelopsidales</taxon>
        <taxon>Umbelopsidaceae</taxon>
        <taxon>Umbelopsis</taxon>
    </lineage>
</organism>
<name>A0A8H7U8Q7_MORIS</name>
<dbReference type="EMBL" id="JAEPQZ010000017">
    <property type="protein sequence ID" value="KAG2172417.1"/>
    <property type="molecule type" value="Genomic_DNA"/>
</dbReference>
<dbReference type="AlphaFoldDB" id="A0A8H7U8Q7"/>
<dbReference type="OrthoDB" id="2340007at2759"/>
<accession>A0A8H7U8Q7</accession>
<dbReference type="Proteomes" id="UP000654370">
    <property type="component" value="Unassembled WGS sequence"/>
</dbReference>
<keyword evidence="3" id="KW-1185">Reference proteome</keyword>
<sequence>MFDSPSKRCAWLAYSLAYIRASILLVSAVVMTTGLLHYTTATHMAKNHDSPKELLASLFANAIEDRRLISTLVTAHATSVCSLLVLIGQYRQSDEVLPRYKSVFVQLCQIVVPLELMVSWIFCILFDVHTKLVYEKRNSLYTQSYSGICIATSEENAAIQCSMVTLTYTCKYVVCSLLFAELILVSIRAQQKLKDQGRICLVDNVDDDAQILKLELDTQV</sequence>